<feature type="compositionally biased region" description="Polar residues" evidence="1">
    <location>
        <begin position="331"/>
        <end position="342"/>
    </location>
</feature>
<sequence>MHSIFRLPWCSEPVPPKMAEPDALERMRPEPVVEIPVLAKFKRKRASEGMSPRARPSKKQRPVNSRPSEDKSEPAAPASPLSLDFNASVSPDADMLDVEHLSLDNMLSRAQEVIENEFNVQILMKHNELRLIDQELAKCHIALEQLRRVELRPCADSTALPEGISPTSFDPPYPAAYGVTDGPYTSHYNQWLLHDPLFESGLPPPVYLDDSAGRSTRNSGSARKSMSTSFVFPAPQSETLQSIPNYPAPTIKDKSNPLVLKRSTDNQFVKLICNNCLRGNFSSIQGFLNHCRIAHKVDYKSHDAAAIDCGRILDESEVATLPSDPQPTPSHKPSLSRLSTSYPAPPRGGLVHPFNGPAAPPPSASSRQKATATRAPVPDLAIGNHAPTQPLTASAQAPRLSAYFAKHGFGGDLASAVAGASDKLDLGLDDDSPDAPGQQSPLESMDERASMMTMARSASNKGIRHTQRQPRPAPLTSMGFDGSEALESPQYPPSSAANYSPHTADSNPGLVSDREDDDDDHASVSEDDEDAEYSQRAFPVAGGTCSDNVNVEIDVAGDDEHGVDGAGRVIIRREEAKNTPRKLGKAKR</sequence>
<evidence type="ECO:0000256" key="1">
    <source>
        <dbReference type="SAM" id="MobiDB-lite"/>
    </source>
</evidence>
<dbReference type="RefSeq" id="XP_033586827.1">
    <property type="nucleotide sequence ID" value="XM_033738182.1"/>
</dbReference>
<dbReference type="InterPro" id="IPR058706">
    <property type="entry name" value="zf-C2H2_AHC1-like"/>
</dbReference>
<feature type="compositionally biased region" description="Acidic residues" evidence="1">
    <location>
        <begin position="514"/>
        <end position="532"/>
    </location>
</feature>
<feature type="region of interest" description="Disordered" evidence="1">
    <location>
        <begin position="425"/>
        <end position="547"/>
    </location>
</feature>
<gene>
    <name evidence="3" type="ORF">BDY17DRAFT_35021</name>
</gene>
<feature type="region of interest" description="Disordered" evidence="1">
    <location>
        <begin position="319"/>
        <end position="393"/>
    </location>
</feature>
<proteinExistence type="predicted"/>
<dbReference type="AlphaFoldDB" id="A0A6A6PLX2"/>
<reference evidence="3" key="1">
    <citation type="journal article" date="2020" name="Stud. Mycol.">
        <title>101 Dothideomycetes genomes: a test case for predicting lifestyles and emergence of pathogens.</title>
        <authorList>
            <person name="Haridas S."/>
            <person name="Albert R."/>
            <person name="Binder M."/>
            <person name="Bloem J."/>
            <person name="Labutti K."/>
            <person name="Salamov A."/>
            <person name="Andreopoulos B."/>
            <person name="Baker S."/>
            <person name="Barry K."/>
            <person name="Bills G."/>
            <person name="Bluhm B."/>
            <person name="Cannon C."/>
            <person name="Castanera R."/>
            <person name="Culley D."/>
            <person name="Daum C."/>
            <person name="Ezra D."/>
            <person name="Gonzalez J."/>
            <person name="Henrissat B."/>
            <person name="Kuo A."/>
            <person name="Liang C."/>
            <person name="Lipzen A."/>
            <person name="Lutzoni F."/>
            <person name="Magnuson J."/>
            <person name="Mondo S."/>
            <person name="Nolan M."/>
            <person name="Ohm R."/>
            <person name="Pangilinan J."/>
            <person name="Park H.-J."/>
            <person name="Ramirez L."/>
            <person name="Alfaro M."/>
            <person name="Sun H."/>
            <person name="Tritt A."/>
            <person name="Yoshinaga Y."/>
            <person name="Zwiers L.-H."/>
            <person name="Turgeon B."/>
            <person name="Goodwin S."/>
            <person name="Spatafora J."/>
            <person name="Crous P."/>
            <person name="Grigoriev I."/>
        </authorList>
    </citation>
    <scope>NUCLEOTIDE SEQUENCE</scope>
    <source>
        <strain evidence="3">CBS 113389</strain>
    </source>
</reference>
<name>A0A6A6PLX2_9PEZI</name>
<protein>
    <recommendedName>
        <fullName evidence="2">AHC1-like C2H2 zinc-finger domain-containing protein</fullName>
    </recommendedName>
</protein>
<feature type="domain" description="AHC1-like C2H2 zinc-finger" evidence="2">
    <location>
        <begin position="255"/>
        <end position="316"/>
    </location>
</feature>
<feature type="region of interest" description="Disordered" evidence="1">
    <location>
        <begin position="209"/>
        <end position="228"/>
    </location>
</feature>
<dbReference type="Pfam" id="PF25909">
    <property type="entry name" value="zf-C2H2_AHC1"/>
    <property type="match status" value="1"/>
</dbReference>
<organism evidence="3 4">
    <name type="scientific">Neohortaea acidophila</name>
    <dbReference type="NCBI Taxonomy" id="245834"/>
    <lineage>
        <taxon>Eukaryota</taxon>
        <taxon>Fungi</taxon>
        <taxon>Dikarya</taxon>
        <taxon>Ascomycota</taxon>
        <taxon>Pezizomycotina</taxon>
        <taxon>Dothideomycetes</taxon>
        <taxon>Dothideomycetidae</taxon>
        <taxon>Mycosphaerellales</taxon>
        <taxon>Teratosphaeriaceae</taxon>
        <taxon>Neohortaea</taxon>
    </lineage>
</organism>
<feature type="compositionally biased region" description="Polar residues" evidence="1">
    <location>
        <begin position="493"/>
        <end position="506"/>
    </location>
</feature>
<evidence type="ECO:0000313" key="3">
    <source>
        <dbReference type="EMBL" id="KAF2480257.1"/>
    </source>
</evidence>
<feature type="region of interest" description="Disordered" evidence="1">
    <location>
        <begin position="42"/>
        <end position="86"/>
    </location>
</feature>
<keyword evidence="4" id="KW-1185">Reference proteome</keyword>
<dbReference type="GeneID" id="54479184"/>
<accession>A0A6A6PLX2</accession>
<evidence type="ECO:0000313" key="4">
    <source>
        <dbReference type="Proteomes" id="UP000799767"/>
    </source>
</evidence>
<dbReference type="Proteomes" id="UP000799767">
    <property type="component" value="Unassembled WGS sequence"/>
</dbReference>
<dbReference type="OrthoDB" id="5355528at2759"/>
<feature type="compositionally biased region" description="Polar residues" evidence="1">
    <location>
        <begin position="213"/>
        <end position="228"/>
    </location>
</feature>
<evidence type="ECO:0000259" key="2">
    <source>
        <dbReference type="Pfam" id="PF25909"/>
    </source>
</evidence>
<dbReference type="EMBL" id="MU001640">
    <property type="protein sequence ID" value="KAF2480257.1"/>
    <property type="molecule type" value="Genomic_DNA"/>
</dbReference>